<proteinExistence type="predicted"/>
<evidence type="ECO:0000256" key="1">
    <source>
        <dbReference type="SAM" id="MobiDB-lite"/>
    </source>
</evidence>
<comment type="caution">
    <text evidence="2">The sequence shown here is derived from an EMBL/GenBank/DDBJ whole genome shotgun (WGS) entry which is preliminary data.</text>
</comment>
<gene>
    <name evidence="2" type="ORF">PG994_010058</name>
</gene>
<evidence type="ECO:0000313" key="2">
    <source>
        <dbReference type="EMBL" id="KAK8048328.1"/>
    </source>
</evidence>
<evidence type="ECO:0000313" key="3">
    <source>
        <dbReference type="Proteomes" id="UP001480595"/>
    </source>
</evidence>
<accession>A0ABR1TNU2</accession>
<feature type="region of interest" description="Disordered" evidence="1">
    <location>
        <begin position="310"/>
        <end position="333"/>
    </location>
</feature>
<sequence length="333" mass="32268">MAATSSGTASGSSSAAAAISVGNSSVGGSSLITTSSISTIYSTNIYTVTSCAPEVKNCPGKGVVTTELVSLYTTICPVTNKVLDGITYPPVNAIVAAPTSSPAIASSSSPGMSSASASVPLNLSSSSAVLSASAAPGSSSAAPSSPPPMMTSTVFTSSVYTVSSCAPGAAECSSMMGSVTAEQVALYTTVCPVKESSAKPLDISTTAVAPVLGTGSSAAAAPAISPVVVPVAPYANASVPHNTSGPLAPIASQAPLFTTSTVVQTNIYTVTSCGPEVKNCAAKLGAVTTEIIALSTTVCPVTQSAVAPVAAGAAQPSAPPPGSSSRRRSKLPV</sequence>
<keyword evidence="3" id="KW-1185">Reference proteome</keyword>
<dbReference type="RefSeq" id="XP_066710577.1">
    <property type="nucleotide sequence ID" value="XM_066861467.1"/>
</dbReference>
<protein>
    <submittedName>
        <fullName evidence="2">Uncharacterized protein</fullName>
    </submittedName>
</protein>
<organism evidence="2 3">
    <name type="scientific">Apiospora phragmitis</name>
    <dbReference type="NCBI Taxonomy" id="2905665"/>
    <lineage>
        <taxon>Eukaryota</taxon>
        <taxon>Fungi</taxon>
        <taxon>Dikarya</taxon>
        <taxon>Ascomycota</taxon>
        <taxon>Pezizomycotina</taxon>
        <taxon>Sordariomycetes</taxon>
        <taxon>Xylariomycetidae</taxon>
        <taxon>Amphisphaeriales</taxon>
        <taxon>Apiosporaceae</taxon>
        <taxon>Apiospora</taxon>
    </lineage>
</organism>
<dbReference type="EMBL" id="JAQQWL010000011">
    <property type="protein sequence ID" value="KAK8048328.1"/>
    <property type="molecule type" value="Genomic_DNA"/>
</dbReference>
<dbReference type="GeneID" id="92094530"/>
<name>A0ABR1TNU2_9PEZI</name>
<dbReference type="Proteomes" id="UP001480595">
    <property type="component" value="Unassembled WGS sequence"/>
</dbReference>
<reference evidence="2 3" key="1">
    <citation type="submission" date="2023-01" db="EMBL/GenBank/DDBJ databases">
        <title>Analysis of 21 Apiospora genomes using comparative genomics revels a genus with tremendous synthesis potential of carbohydrate active enzymes and secondary metabolites.</title>
        <authorList>
            <person name="Sorensen T."/>
        </authorList>
    </citation>
    <scope>NUCLEOTIDE SEQUENCE [LARGE SCALE GENOMIC DNA]</scope>
    <source>
        <strain evidence="2 3">CBS 135458</strain>
    </source>
</reference>